<evidence type="ECO:0000313" key="3">
    <source>
        <dbReference type="Proteomes" id="UP000253318"/>
    </source>
</evidence>
<feature type="region of interest" description="Disordered" evidence="1">
    <location>
        <begin position="533"/>
        <end position="595"/>
    </location>
</feature>
<feature type="region of interest" description="Disordered" evidence="1">
    <location>
        <begin position="1"/>
        <end position="48"/>
    </location>
</feature>
<proteinExistence type="predicted"/>
<evidence type="ECO:0000256" key="1">
    <source>
        <dbReference type="SAM" id="MobiDB-lite"/>
    </source>
</evidence>
<feature type="non-terminal residue" evidence="2">
    <location>
        <position position="1340"/>
    </location>
</feature>
<dbReference type="Proteomes" id="UP000253318">
    <property type="component" value="Unassembled WGS sequence"/>
</dbReference>
<feature type="compositionally biased region" description="Polar residues" evidence="1">
    <location>
        <begin position="536"/>
        <end position="550"/>
    </location>
</feature>
<feature type="non-terminal residue" evidence="2">
    <location>
        <position position="1"/>
    </location>
</feature>
<sequence>APQASPASTDLLAQFATALGPQRTDDTGDAPPAGEHDGSTTPRQAPLPGDAARVIAGLDGLTRDQAGRFLLAYYDHHVGGKSLDTLFHGRPGQEEKFRLYTRFWRESGVLRQGLEFLASRNPAPPDGWDSIVNPTRRTVPLPEQAAERFGSRPGQTRDFTVPTGEGAALPARITQRQELPGSAHPRFEWHRTTGDDRDTVEAVVRLERGQPPAGARPETVTRAENELVRTMEAQINNGRTVTRGDGTTEQVPYTLRDGSELRLRVDIVDPGQTDPYDVHGRLTWGAPTQAGGAAQPGHGTAVPDVLSWFGLTESTESQVRRAVDESNRVETSARIEERIALRDEARAGRGTRRPAAGDWADSQDMRTEARDDADLARKARSEADHLFTRGDVTGALAKLAEARFRAAEALAYQQAAQELHPAPPAQAAPGTAAPQDRDVRRARAEAEAMHAEAAALRTLQRALDADEQLYRLNDPAQRDTVRDAVPPRVTAASLSRISALTAESASVRAPAYSEGLVTRDAWKTNDDLRRAREQAPVTTIGSPANASGVDSGTIREARRTDVPARRAGAGDPDARPLPGYPRAERGPDGLPEAPERVLPTRFRPYSSHAHFEVRRTPIPAELRTPGGPTHLRELTLRVKFDPNGVDPAVIADRKAAYLTTLDKVLNHQHRLPNPDGTPGDQLHVTVEDADDPGVTGPVHKHVTWLPTVDNRVPRSNENAWAVDAEPSALVHETLHPLGLADRYREHASEAAPSVLRSRPDQSRVDHASTNLMTRPNLPFAGLHQPDLDLLAELTRPALDRGNGGPAPYETPVRIADLPRDVRARIGAALHQDAPQLLGSPEQAIEFLAAHHDHHERGHSITDVSDNLSPIREPVNGVRKTLDSQEVQQRLQDTWQHWRASGALDTALAELRQHTAPGAGRGGSRTDPGSTPSASPTQPRPEPQDSEAESGPAGRRSDLSNDGPGFDASTPQGPTQASTPRTEDDALRQPTDVDRPAPAMPGEGRGARSASPAPSADGYDADSDSLSSTESADWDWADAPSWNWANLPGGHPARDGGDDALDVPVAAPDTEGSSSDVSSLGDDDSGTEHSGYASTAATSVSDGSVTLVDSDADDDSATLFSGSDAGDLDSDAESVPSLADDTGTQDGHSDSDSEPDTDAHPLAGPAFPDTLPVFSARTDSAPNGRSVTTPASGTAARPDAEGRDGAPSTQRRGDASTGSEGSGRGRGGRTVDEARAEAARAQAEVVRFETDLENTRTDFGLTDDDPYYLGGLIEAAQRRVTAAQAETDLAQTRLADARGSRTGTELARSEMDRARTELDHAQRDLAQARDRFTRAGGTFND</sequence>
<feature type="region of interest" description="Disordered" evidence="1">
    <location>
        <begin position="420"/>
        <end position="441"/>
    </location>
</feature>
<feature type="compositionally biased region" description="Low complexity" evidence="1">
    <location>
        <begin position="1006"/>
        <end position="1015"/>
    </location>
</feature>
<feature type="compositionally biased region" description="Basic and acidic residues" evidence="1">
    <location>
        <begin position="363"/>
        <end position="376"/>
    </location>
</feature>
<feature type="compositionally biased region" description="Basic and acidic residues" evidence="1">
    <location>
        <begin position="553"/>
        <end position="564"/>
    </location>
</feature>
<evidence type="ECO:0000313" key="2">
    <source>
        <dbReference type="EMBL" id="RCV49353.1"/>
    </source>
</evidence>
<feature type="compositionally biased region" description="Basic and acidic residues" evidence="1">
    <location>
        <begin position="980"/>
        <end position="994"/>
    </location>
</feature>
<protein>
    <submittedName>
        <fullName evidence="2">Uncharacterized protein</fullName>
    </submittedName>
</protein>
<feature type="region of interest" description="Disordered" evidence="1">
    <location>
        <begin position="914"/>
        <end position="1241"/>
    </location>
</feature>
<dbReference type="EMBL" id="QEIN01000333">
    <property type="protein sequence ID" value="RCV49353.1"/>
    <property type="molecule type" value="Genomic_DNA"/>
</dbReference>
<organism evidence="2 3">
    <name type="scientific">Marinitenerispora sediminis</name>
    <dbReference type="NCBI Taxonomy" id="1931232"/>
    <lineage>
        <taxon>Bacteria</taxon>
        <taxon>Bacillati</taxon>
        <taxon>Actinomycetota</taxon>
        <taxon>Actinomycetes</taxon>
        <taxon>Streptosporangiales</taxon>
        <taxon>Nocardiopsidaceae</taxon>
        <taxon>Marinitenerispora</taxon>
    </lineage>
</organism>
<feature type="compositionally biased region" description="Polar residues" evidence="1">
    <location>
        <begin position="1176"/>
        <end position="1191"/>
    </location>
</feature>
<feature type="compositionally biased region" description="Polar residues" evidence="1">
    <location>
        <begin position="926"/>
        <end position="936"/>
    </location>
</feature>
<feature type="compositionally biased region" description="Polar residues" evidence="1">
    <location>
        <begin position="1091"/>
        <end position="1103"/>
    </location>
</feature>
<keyword evidence="3" id="KW-1185">Reference proteome</keyword>
<feature type="compositionally biased region" description="Polar residues" evidence="1">
    <location>
        <begin position="968"/>
        <end position="979"/>
    </location>
</feature>
<name>A0A368SYG6_9ACTN</name>
<comment type="caution">
    <text evidence="2">The sequence shown here is derived from an EMBL/GenBank/DDBJ whole genome shotgun (WGS) entry which is preliminary data.</text>
</comment>
<feature type="region of interest" description="Disordered" evidence="1">
    <location>
        <begin position="345"/>
        <end position="376"/>
    </location>
</feature>
<feature type="compositionally biased region" description="Basic and acidic residues" evidence="1">
    <location>
        <begin position="1228"/>
        <end position="1237"/>
    </location>
</feature>
<feature type="compositionally biased region" description="Low complexity" evidence="1">
    <location>
        <begin position="1061"/>
        <end position="1079"/>
    </location>
</feature>
<reference evidence="2 3" key="1">
    <citation type="submission" date="2018-04" db="EMBL/GenBank/DDBJ databases">
        <title>Novel actinobacteria from marine sediment.</title>
        <authorList>
            <person name="Ng Z.Y."/>
            <person name="Tan G.Y.A."/>
        </authorList>
    </citation>
    <scope>NUCLEOTIDE SEQUENCE [LARGE SCALE GENOMIC DNA]</scope>
    <source>
        <strain evidence="2 3">TPS81</strain>
    </source>
</reference>
<accession>A0A368SYG6</accession>
<gene>
    <name evidence="2" type="ORF">DEF24_25310</name>
</gene>